<gene>
    <name evidence="2" type="ORF">OU798_22680</name>
</gene>
<name>A0A9X3FB86_9BACT</name>
<comment type="caution">
    <text evidence="2">The sequence shown here is derived from an EMBL/GenBank/DDBJ whole genome shotgun (WGS) entry which is preliminary data.</text>
</comment>
<feature type="transmembrane region" description="Helical" evidence="1">
    <location>
        <begin position="417"/>
        <end position="436"/>
    </location>
</feature>
<evidence type="ECO:0000313" key="2">
    <source>
        <dbReference type="EMBL" id="MCY1723172.1"/>
    </source>
</evidence>
<feature type="transmembrane region" description="Helical" evidence="1">
    <location>
        <begin position="150"/>
        <end position="170"/>
    </location>
</feature>
<dbReference type="EMBL" id="JAPOHD010000067">
    <property type="protein sequence ID" value="MCY1723172.1"/>
    <property type="molecule type" value="Genomic_DNA"/>
</dbReference>
<feature type="transmembrane region" description="Helical" evidence="1">
    <location>
        <begin position="21"/>
        <end position="40"/>
    </location>
</feature>
<feature type="transmembrane region" description="Helical" evidence="1">
    <location>
        <begin position="340"/>
        <end position="361"/>
    </location>
</feature>
<keyword evidence="1" id="KW-1133">Transmembrane helix</keyword>
<feature type="transmembrane region" description="Helical" evidence="1">
    <location>
        <begin position="116"/>
        <end position="141"/>
    </location>
</feature>
<evidence type="ECO:0000256" key="1">
    <source>
        <dbReference type="SAM" id="Phobius"/>
    </source>
</evidence>
<dbReference type="Proteomes" id="UP001145087">
    <property type="component" value="Unassembled WGS sequence"/>
</dbReference>
<feature type="transmembrane region" description="Helical" evidence="1">
    <location>
        <begin position="234"/>
        <end position="256"/>
    </location>
</feature>
<proteinExistence type="predicted"/>
<dbReference type="AlphaFoldDB" id="A0A9X3FB86"/>
<feature type="transmembrane region" description="Helical" evidence="1">
    <location>
        <begin position="276"/>
        <end position="293"/>
    </location>
</feature>
<organism evidence="2 3">
    <name type="scientific">Draconibacterium aestuarii</name>
    <dbReference type="NCBI Taxonomy" id="2998507"/>
    <lineage>
        <taxon>Bacteria</taxon>
        <taxon>Pseudomonadati</taxon>
        <taxon>Bacteroidota</taxon>
        <taxon>Bacteroidia</taxon>
        <taxon>Marinilabiliales</taxon>
        <taxon>Prolixibacteraceae</taxon>
        <taxon>Draconibacterium</taxon>
    </lineage>
</organism>
<keyword evidence="3" id="KW-1185">Reference proteome</keyword>
<sequence length="504" mass="56899">MKGFTKTYANYSGSKHLFINSEWLLISLLFGSIGAITWAIRGTAGWGGVDGTVIPGLTWGILWYYIALRKGIDARGIVFWLGLGIALGGELGYGQYTGWIRGNFNVGDEVIAIKPWLGYFWFTICGIGWAAPGGIVLGWALGKSVSVQVWLVRSITFAVLLVLLFSSPAIDWLGEILLKTNCGILFPNIKMGIYTDLGEHLSRTLYTNTQNFAIVVWWILAMFVAAWQRDKTTLISGLILGGGFGIGFMQSAMWTLGYDIAPGYIDWWKVWELNSGFNLGVLYAIVLYWAIHIQSKKNKSEKLENKVNTKPIGINNRMTTLFLAFSGSVLLYFIGFEYFFWTGIALNLFYFLAICFTGFSFSKPESIYDKLKNTSLIYSIFLLIFLLFHGGSERFGIVFNLYELNEVSQYSWPVERIFVFVPIALFITGVVIFKIWKGVKSGYTETRWDLINPKSALRIVDLLTLIGCIGVLSIWPAKISVFYSLFLAIAIYVFNRLEFKYRNE</sequence>
<feature type="transmembrane region" description="Helical" evidence="1">
    <location>
        <begin position="77"/>
        <end position="96"/>
    </location>
</feature>
<feature type="transmembrane region" description="Helical" evidence="1">
    <location>
        <begin position="456"/>
        <end position="475"/>
    </location>
</feature>
<reference evidence="2" key="1">
    <citation type="submission" date="2022-11" db="EMBL/GenBank/DDBJ databases">
        <title>Marilongibacter aestuarii gen. nov., sp. nov., isolated from tidal flat sediment.</title>
        <authorList>
            <person name="Jiayan W."/>
        </authorList>
    </citation>
    <scope>NUCLEOTIDE SEQUENCE</scope>
    <source>
        <strain evidence="2">Z1-6</strain>
    </source>
</reference>
<feature type="transmembrane region" description="Helical" evidence="1">
    <location>
        <begin position="314"/>
        <end position="334"/>
    </location>
</feature>
<feature type="transmembrane region" description="Helical" evidence="1">
    <location>
        <begin position="373"/>
        <end position="391"/>
    </location>
</feature>
<feature type="transmembrane region" description="Helical" evidence="1">
    <location>
        <begin position="46"/>
        <end position="65"/>
    </location>
</feature>
<feature type="transmembrane region" description="Helical" evidence="1">
    <location>
        <begin position="481"/>
        <end position="499"/>
    </location>
</feature>
<evidence type="ECO:0000313" key="3">
    <source>
        <dbReference type="Proteomes" id="UP001145087"/>
    </source>
</evidence>
<keyword evidence="1" id="KW-0472">Membrane</keyword>
<accession>A0A9X3FB86</accession>
<dbReference type="RefSeq" id="WP_343335498.1">
    <property type="nucleotide sequence ID" value="NZ_JAPOHD010000067.1"/>
</dbReference>
<keyword evidence="1" id="KW-0812">Transmembrane</keyword>
<protein>
    <submittedName>
        <fullName evidence="2">Uncharacterized protein</fullName>
    </submittedName>
</protein>
<feature type="transmembrane region" description="Helical" evidence="1">
    <location>
        <begin position="209"/>
        <end position="227"/>
    </location>
</feature>